<keyword evidence="6" id="KW-1185">Reference proteome</keyword>
<reference evidence="5 6" key="1">
    <citation type="submission" date="2017-02" db="EMBL/GenBank/DDBJ databases">
        <authorList>
            <person name="Peterson S.W."/>
        </authorList>
    </citation>
    <scope>NUCLEOTIDE SEQUENCE [LARGE SCALE GENOMIC DNA]</scope>
    <source>
        <strain evidence="5 6">DSM 24412</strain>
    </source>
</reference>
<dbReference type="EMBL" id="FUYV01000024">
    <property type="protein sequence ID" value="SKC23949.1"/>
    <property type="molecule type" value="Genomic_DNA"/>
</dbReference>
<dbReference type="OrthoDB" id="9796143at2"/>
<keyword evidence="2" id="KW-0805">Transcription regulation</keyword>
<evidence type="ECO:0000256" key="3">
    <source>
        <dbReference type="ARBA" id="ARBA00023163"/>
    </source>
</evidence>
<accession>A0A1T5HTA0</accession>
<proteinExistence type="predicted"/>
<dbReference type="GO" id="GO:0006354">
    <property type="term" value="P:DNA-templated transcription elongation"/>
    <property type="evidence" value="ECO:0007669"/>
    <property type="project" value="InterPro"/>
</dbReference>
<dbReference type="InterPro" id="IPR005824">
    <property type="entry name" value="KOW"/>
</dbReference>
<dbReference type="SUPFAM" id="SSF50104">
    <property type="entry name" value="Translation proteins SH3-like domain"/>
    <property type="match status" value="1"/>
</dbReference>
<gene>
    <name evidence="5" type="ORF">SAMN03080601_03236</name>
</gene>
<dbReference type="PANTHER" id="PTHR30265">
    <property type="entry name" value="RHO-INTERACTING TRANSCRIPTION TERMINATION FACTOR NUSG"/>
    <property type="match status" value="1"/>
</dbReference>
<dbReference type="AlphaFoldDB" id="A0A1T5HTA0"/>
<dbReference type="SUPFAM" id="SSF82679">
    <property type="entry name" value="N-utilization substance G protein NusG, N-terminal domain"/>
    <property type="match status" value="1"/>
</dbReference>
<dbReference type="Proteomes" id="UP000191055">
    <property type="component" value="Unassembled WGS sequence"/>
</dbReference>
<dbReference type="Pfam" id="PF00467">
    <property type="entry name" value="KOW"/>
    <property type="match status" value="1"/>
</dbReference>
<dbReference type="GO" id="GO:0031564">
    <property type="term" value="P:transcription antitermination"/>
    <property type="evidence" value="ECO:0007669"/>
    <property type="project" value="UniProtKB-KW"/>
</dbReference>
<dbReference type="SMART" id="SM00739">
    <property type="entry name" value="KOW"/>
    <property type="match status" value="1"/>
</dbReference>
<dbReference type="PANTHER" id="PTHR30265:SF4">
    <property type="entry name" value="KOW MOTIF FAMILY PROTEIN, EXPRESSED"/>
    <property type="match status" value="1"/>
</dbReference>
<evidence type="ECO:0000256" key="1">
    <source>
        <dbReference type="ARBA" id="ARBA00022814"/>
    </source>
</evidence>
<dbReference type="CDD" id="cd09895">
    <property type="entry name" value="NGN_SP_UpxY"/>
    <property type="match status" value="1"/>
</dbReference>
<evidence type="ECO:0000313" key="6">
    <source>
        <dbReference type="Proteomes" id="UP000191055"/>
    </source>
</evidence>
<organism evidence="5 6">
    <name type="scientific">Alkalitalea saponilacus</name>
    <dbReference type="NCBI Taxonomy" id="889453"/>
    <lineage>
        <taxon>Bacteria</taxon>
        <taxon>Pseudomonadati</taxon>
        <taxon>Bacteroidota</taxon>
        <taxon>Bacteroidia</taxon>
        <taxon>Marinilabiliales</taxon>
        <taxon>Marinilabiliaceae</taxon>
        <taxon>Alkalitalea</taxon>
    </lineage>
</organism>
<dbReference type="RefSeq" id="WP_079558900.1">
    <property type="nucleotide sequence ID" value="NZ_CP021904.1"/>
</dbReference>
<feature type="domain" description="KOW" evidence="4">
    <location>
        <begin position="115"/>
        <end position="142"/>
    </location>
</feature>
<dbReference type="STRING" id="889453.SAMN03080601_03236"/>
<dbReference type="InterPro" id="IPR036735">
    <property type="entry name" value="NGN_dom_sf"/>
</dbReference>
<dbReference type="KEGG" id="asx:CDL62_14155"/>
<evidence type="ECO:0000259" key="4">
    <source>
        <dbReference type="SMART" id="SM00739"/>
    </source>
</evidence>
<dbReference type="NCBIfam" id="NF033644">
    <property type="entry name" value="antiterm_UpxY"/>
    <property type="match status" value="1"/>
</dbReference>
<dbReference type="InterPro" id="IPR008991">
    <property type="entry name" value="Translation_prot_SH3-like_sf"/>
</dbReference>
<evidence type="ECO:0000313" key="5">
    <source>
        <dbReference type="EMBL" id="SKC23949.1"/>
    </source>
</evidence>
<name>A0A1T5HTA0_9BACT</name>
<dbReference type="InterPro" id="IPR006645">
    <property type="entry name" value="NGN-like_dom"/>
</dbReference>
<sequence length="167" mass="18958">MKNEIQHKWYALYTKSRSEKKVREQLVAMGIKAYLPLKRELKQWSDRKKWVETPIISSYIFVNISAADYKRVFEANGVVSYVSHKGKAVTIPDHEIEAMQKTVENKLSFSVETGNIVKGQTVTVTSGPLKGVSGIVKEIRGKRKLHLQISHIGYTLVVNLENDSVDL</sequence>
<protein>
    <submittedName>
        <fullName evidence="5">Transcription antitermination factor NusG</fullName>
    </submittedName>
</protein>
<evidence type="ECO:0000256" key="2">
    <source>
        <dbReference type="ARBA" id="ARBA00023015"/>
    </source>
</evidence>
<dbReference type="InterPro" id="IPR043425">
    <property type="entry name" value="NusG-like"/>
</dbReference>
<keyword evidence="3" id="KW-0804">Transcription</keyword>
<dbReference type="Gene3D" id="3.30.70.940">
    <property type="entry name" value="NusG, N-terminal domain"/>
    <property type="match status" value="1"/>
</dbReference>
<dbReference type="Pfam" id="PF02357">
    <property type="entry name" value="NusG"/>
    <property type="match status" value="1"/>
</dbReference>
<keyword evidence="1" id="KW-0889">Transcription antitermination</keyword>